<feature type="region of interest" description="Disordered" evidence="1">
    <location>
        <begin position="101"/>
        <end position="121"/>
    </location>
</feature>
<proteinExistence type="predicted"/>
<feature type="compositionally biased region" description="Polar residues" evidence="1">
    <location>
        <begin position="102"/>
        <end position="111"/>
    </location>
</feature>
<feature type="region of interest" description="Disordered" evidence="1">
    <location>
        <begin position="41"/>
        <end position="78"/>
    </location>
</feature>
<dbReference type="OrthoDB" id="759087at2759"/>
<feature type="compositionally biased region" description="Basic and acidic residues" evidence="1">
    <location>
        <begin position="42"/>
        <end position="53"/>
    </location>
</feature>
<gene>
    <name evidence="2" type="ORF">SADUNF_Sadunf02G0098200</name>
</gene>
<keyword evidence="3" id="KW-1185">Reference proteome</keyword>
<evidence type="ECO:0000256" key="1">
    <source>
        <dbReference type="SAM" id="MobiDB-lite"/>
    </source>
</evidence>
<evidence type="ECO:0000313" key="3">
    <source>
        <dbReference type="Proteomes" id="UP000657918"/>
    </source>
</evidence>
<dbReference type="EMBL" id="JADGMS010000002">
    <property type="protein sequence ID" value="KAF9687483.1"/>
    <property type="molecule type" value="Genomic_DNA"/>
</dbReference>
<accession>A0A835TJH0</accession>
<sequence length="141" mass="15858">MQKVNNEGTAEHVLEFSQGFSATHFKGKSSLKKHLGFFQSSHAEKAASKEPGKKSGKNKRSLVKNNRQRSSEEQSVSTFGIYERGHSFEVVNRVPLIWRNVKPSTSNSPQNHHTHPPKEDWVKLYIDDANKGSSELIRADG</sequence>
<name>A0A835TJH0_9ROSI</name>
<dbReference type="Proteomes" id="UP000657918">
    <property type="component" value="Unassembled WGS sequence"/>
</dbReference>
<comment type="caution">
    <text evidence="2">The sequence shown here is derived from an EMBL/GenBank/DDBJ whole genome shotgun (WGS) entry which is preliminary data.</text>
</comment>
<organism evidence="2 3">
    <name type="scientific">Salix dunnii</name>
    <dbReference type="NCBI Taxonomy" id="1413687"/>
    <lineage>
        <taxon>Eukaryota</taxon>
        <taxon>Viridiplantae</taxon>
        <taxon>Streptophyta</taxon>
        <taxon>Embryophyta</taxon>
        <taxon>Tracheophyta</taxon>
        <taxon>Spermatophyta</taxon>
        <taxon>Magnoliopsida</taxon>
        <taxon>eudicotyledons</taxon>
        <taxon>Gunneridae</taxon>
        <taxon>Pentapetalae</taxon>
        <taxon>rosids</taxon>
        <taxon>fabids</taxon>
        <taxon>Malpighiales</taxon>
        <taxon>Salicaceae</taxon>
        <taxon>Saliceae</taxon>
        <taxon>Salix</taxon>
    </lineage>
</organism>
<reference evidence="2 3" key="1">
    <citation type="submission" date="2020-10" db="EMBL/GenBank/DDBJ databases">
        <title>Plant Genome Project.</title>
        <authorList>
            <person name="Zhang R.-G."/>
        </authorList>
    </citation>
    <scope>NUCLEOTIDE SEQUENCE [LARGE SCALE GENOMIC DNA]</scope>
    <source>
        <strain evidence="2">FAFU-HL-1</strain>
        <tissue evidence="2">Leaf</tissue>
    </source>
</reference>
<protein>
    <submittedName>
        <fullName evidence="2">Uncharacterized protein</fullName>
    </submittedName>
</protein>
<dbReference type="AlphaFoldDB" id="A0A835TJH0"/>
<evidence type="ECO:0000313" key="2">
    <source>
        <dbReference type="EMBL" id="KAF9687483.1"/>
    </source>
</evidence>